<dbReference type="OrthoDB" id="3675782at2759"/>
<gene>
    <name evidence="1" type="ORF">GMOD_00002307</name>
</gene>
<evidence type="ECO:0000313" key="1">
    <source>
        <dbReference type="EMBL" id="RMZ66927.1"/>
    </source>
</evidence>
<dbReference type="Proteomes" id="UP000265663">
    <property type="component" value="Unassembled WGS sequence"/>
</dbReference>
<dbReference type="EMBL" id="KE747809">
    <property type="protein sequence ID" value="RMZ66927.1"/>
    <property type="molecule type" value="Genomic_DNA"/>
</dbReference>
<proteinExistence type="predicted"/>
<organism evidence="1 2">
    <name type="scientific">Pyrenophora seminiperda CCB06</name>
    <dbReference type="NCBI Taxonomy" id="1302712"/>
    <lineage>
        <taxon>Eukaryota</taxon>
        <taxon>Fungi</taxon>
        <taxon>Dikarya</taxon>
        <taxon>Ascomycota</taxon>
        <taxon>Pezizomycotina</taxon>
        <taxon>Dothideomycetes</taxon>
        <taxon>Pleosporomycetidae</taxon>
        <taxon>Pleosporales</taxon>
        <taxon>Pleosporineae</taxon>
        <taxon>Pleosporaceae</taxon>
        <taxon>Pyrenophora</taxon>
    </lineage>
</organism>
<evidence type="ECO:0000313" key="2">
    <source>
        <dbReference type="Proteomes" id="UP000265663"/>
    </source>
</evidence>
<sequence>MAKTFAAVTDNDDEPDATHNIVTGLGGAPGGGCGIYACDWGMHKCVKACGIGPQCKPYCACKTHGNPQSLCRTQGCVEAPQGCEKYNFKKRGVYGRDEAAADTSESVGKLDVDLPPPPFNPCPTCGVLYNICLKKCGTGPECPVKCKCQLASPKSMCKHCPSLKCPRPSVRKVHQA</sequence>
<reference evidence="1 2" key="1">
    <citation type="journal article" date="2014" name="PLoS ONE">
        <title>De novo Genome Assembly of the Fungal Plant Pathogen Pyrenophora semeniperda.</title>
        <authorList>
            <person name="Soliai M.M."/>
            <person name="Meyer S.E."/>
            <person name="Udall J.A."/>
            <person name="Elzinga D.E."/>
            <person name="Hermansen R.A."/>
            <person name="Bodily P.M."/>
            <person name="Hart A.A."/>
            <person name="Coleman C.E."/>
        </authorList>
    </citation>
    <scope>NUCLEOTIDE SEQUENCE [LARGE SCALE GENOMIC DNA]</scope>
    <source>
        <strain evidence="1 2">CCB06</strain>
        <tissue evidence="1">Mycelium</tissue>
    </source>
</reference>
<accession>A0A3M7LXD5</accession>
<keyword evidence="2" id="KW-1185">Reference proteome</keyword>
<name>A0A3M7LXD5_9PLEO</name>
<protein>
    <submittedName>
        <fullName evidence="1">Uncharacterized protein</fullName>
    </submittedName>
</protein>
<dbReference type="AlphaFoldDB" id="A0A3M7LXD5"/>